<evidence type="ECO:0000256" key="1">
    <source>
        <dbReference type="SAM" id="Coils"/>
    </source>
</evidence>
<dbReference type="Proteomes" id="UP000005206">
    <property type="component" value="Chromosome 8"/>
</dbReference>
<sequence length="570" mass="64423">MTLHTTPALMTLLSLMLTVFVLSDKSANEKKQQRNQAGIFLSLEPATTNFVSLLSSLDHPLTYPHENKMRRSRLTRRDGSRPTDDYDDPRPRKSARTDEPQPPTSDSDIEEVPQAAAKKQCGRPKKGTDVDPDSSDLARLRPLLEVRNALKDDDIDKVVGPAEPIFDAQWTQQDEDAMMLVWDSSPEKAAFATIRPDNGAIRSLWKACLRIFRCTPLDLLSPLMNLRFQPLFASNGVLPQKFCSRLAALIVQPIWRGTPRRLAVALQYAVISRTDDRRPWKIPVQCSTLKALAVEINKVNGPTMPASIHEMLAAVRERDCDIQDSLSDIVYEIGEMMINSNFKTSRIPAEDTVYRGHQVYLITTQDLQVISKAVDKVGLGPVERTYEAFKSLRGNADVPRSEQLLDFHIRAGKQQLRLLAKAEVGAETQVTFDPEYESSVEDETQTSQHRPPPMGMASEASPDNALFADGDDNETPVVSRPLTFTTAASDPHQRPIARRASLPEMQYRLNHFERELARQYQEMREVMESELAKRDEVMKSELAKRDEAMDELRDELDALRDRMLNPHRSP</sequence>
<feature type="signal peptide" evidence="3">
    <location>
        <begin position="1"/>
        <end position="23"/>
    </location>
</feature>
<feature type="region of interest" description="Disordered" evidence="2">
    <location>
        <begin position="430"/>
        <end position="478"/>
    </location>
</feature>
<protein>
    <submittedName>
        <fullName evidence="4">Uncharacterized protein</fullName>
    </submittedName>
</protein>
<evidence type="ECO:0000313" key="5">
    <source>
        <dbReference type="Proteomes" id="UP000005206"/>
    </source>
</evidence>
<accession>C7Z3M4</accession>
<dbReference type="GeneID" id="9675458"/>
<dbReference type="EMBL" id="GG698909">
    <property type="protein sequence ID" value="EEU41335.1"/>
    <property type="molecule type" value="Genomic_DNA"/>
</dbReference>
<dbReference type="eggNOG" id="ENOG502T4E1">
    <property type="taxonomic scope" value="Eukaryota"/>
</dbReference>
<evidence type="ECO:0000313" key="4">
    <source>
        <dbReference type="EMBL" id="EEU41335.1"/>
    </source>
</evidence>
<name>C7Z3M4_FUSV7</name>
<feature type="region of interest" description="Disordered" evidence="2">
    <location>
        <begin position="60"/>
        <end position="136"/>
    </location>
</feature>
<dbReference type="OMA" id="RSAWVEY"/>
<organism evidence="4 5">
    <name type="scientific">Fusarium vanettenii (strain ATCC MYA-4622 / CBS 123669 / FGSC 9596 / NRRL 45880 / 77-13-4)</name>
    <name type="common">Fusarium solani subsp. pisi</name>
    <dbReference type="NCBI Taxonomy" id="660122"/>
    <lineage>
        <taxon>Eukaryota</taxon>
        <taxon>Fungi</taxon>
        <taxon>Dikarya</taxon>
        <taxon>Ascomycota</taxon>
        <taxon>Pezizomycotina</taxon>
        <taxon>Sordariomycetes</taxon>
        <taxon>Hypocreomycetidae</taxon>
        <taxon>Hypocreales</taxon>
        <taxon>Nectriaceae</taxon>
        <taxon>Fusarium</taxon>
        <taxon>Fusarium solani species complex</taxon>
        <taxon>Fusarium vanettenii</taxon>
    </lineage>
</organism>
<feature type="compositionally biased region" description="Acidic residues" evidence="2">
    <location>
        <begin position="434"/>
        <end position="444"/>
    </location>
</feature>
<feature type="coiled-coil region" evidence="1">
    <location>
        <begin position="509"/>
        <end position="562"/>
    </location>
</feature>
<keyword evidence="1" id="KW-0175">Coiled coil</keyword>
<keyword evidence="3" id="KW-0732">Signal</keyword>
<proteinExistence type="predicted"/>
<evidence type="ECO:0000256" key="3">
    <source>
        <dbReference type="SAM" id="SignalP"/>
    </source>
</evidence>
<feature type="chain" id="PRO_5002988800" evidence="3">
    <location>
        <begin position="24"/>
        <end position="570"/>
    </location>
</feature>
<reference evidence="4 5" key="1">
    <citation type="journal article" date="2009" name="PLoS Genet.">
        <title>The genome of Nectria haematococca: contribution of supernumerary chromosomes to gene expansion.</title>
        <authorList>
            <person name="Coleman J.J."/>
            <person name="Rounsley S.D."/>
            <person name="Rodriguez-Carres M."/>
            <person name="Kuo A."/>
            <person name="Wasmann C.C."/>
            <person name="Grimwood J."/>
            <person name="Schmutz J."/>
            <person name="Taga M."/>
            <person name="White G.J."/>
            <person name="Zhou S."/>
            <person name="Schwartz D.C."/>
            <person name="Freitag M."/>
            <person name="Ma L.J."/>
            <person name="Danchin E.G."/>
            <person name="Henrissat B."/>
            <person name="Coutinho P.M."/>
            <person name="Nelson D.R."/>
            <person name="Straney D."/>
            <person name="Napoli C.A."/>
            <person name="Barker B.M."/>
            <person name="Gribskov M."/>
            <person name="Rep M."/>
            <person name="Kroken S."/>
            <person name="Molnar I."/>
            <person name="Rensing C."/>
            <person name="Kennell J.C."/>
            <person name="Zamora J."/>
            <person name="Farman M.L."/>
            <person name="Selker E.U."/>
            <person name="Salamov A."/>
            <person name="Shapiro H."/>
            <person name="Pangilinan J."/>
            <person name="Lindquist E."/>
            <person name="Lamers C."/>
            <person name="Grigoriev I.V."/>
            <person name="Geiser D.M."/>
            <person name="Covert S.F."/>
            <person name="Temporini E."/>
            <person name="Vanetten H.D."/>
        </authorList>
    </citation>
    <scope>NUCLEOTIDE SEQUENCE [LARGE SCALE GENOMIC DNA]</scope>
    <source>
        <strain evidence="5">ATCC MYA-4622 / CBS 123669 / FGSC 9596 / NRRL 45880 / 77-13-4</strain>
    </source>
</reference>
<dbReference type="VEuPathDB" id="FungiDB:NECHADRAFT_83301"/>
<evidence type="ECO:0000256" key="2">
    <source>
        <dbReference type="SAM" id="MobiDB-lite"/>
    </source>
</evidence>
<dbReference type="RefSeq" id="XP_003047048.1">
    <property type="nucleotide sequence ID" value="XM_003047002.1"/>
</dbReference>
<dbReference type="InParanoid" id="C7Z3M4"/>
<dbReference type="HOGENOM" id="CLU_478244_0_0_1"/>
<keyword evidence="5" id="KW-1185">Reference proteome</keyword>
<dbReference type="OrthoDB" id="4754366at2759"/>
<dbReference type="KEGG" id="nhe:NECHADRAFT_83301"/>
<gene>
    <name evidence="4" type="ORF">NECHADRAFT_83301</name>
</gene>
<feature type="compositionally biased region" description="Basic and acidic residues" evidence="2">
    <location>
        <begin position="65"/>
        <end position="99"/>
    </location>
</feature>
<dbReference type="AlphaFoldDB" id="C7Z3M4"/>